<feature type="region of interest" description="Disordered" evidence="1">
    <location>
        <begin position="518"/>
        <end position="542"/>
    </location>
</feature>
<evidence type="ECO:0000313" key="4">
    <source>
        <dbReference type="Proteomes" id="UP000186601"/>
    </source>
</evidence>
<accession>A0A2R6PMT9</accession>
<dbReference type="Pfam" id="PF13840">
    <property type="entry name" value="ACT_7"/>
    <property type="match status" value="1"/>
</dbReference>
<feature type="compositionally biased region" description="Polar residues" evidence="1">
    <location>
        <begin position="227"/>
        <end position="236"/>
    </location>
</feature>
<evidence type="ECO:0000256" key="1">
    <source>
        <dbReference type="SAM" id="MobiDB-lite"/>
    </source>
</evidence>
<sequence length="616" mass="67027">MADSVTISLLPVTLSLVHIPRSRIQSLFHPILRQLLLPSPTFLNVTCNEIELSLFAEHAALKDFEPLARKDARRRGSGRERTFVEKDSLKKTLDSEEWSPVEVSEDKWNVLQIDSHSDGLDNSGARVHELSAPLAAAGISILYQSSYMSDFIFVKEHRLSEVMSLLGSAGFDLYSSDPEHLISQLSALASPILSPLSASLDDDSSIHLLDLAASGNPISSENGAVLTRSRSNTDANVSAPALRTPTPLDTTTSSAETARQTDTDPVKPTLYRSQSHSPSGCDVYILEPDLTCIGLSDENAELWGLKIVKLVAFPDLVPGTPSSLNARRPSMETPDVASVTVLGVDIDSPTDLSCSLDSGEQYDSESDTVGSRSDDITRVGDSPIDDGLRDSSESPVFNMEESPPWEGDDQGDPCAPDEYFDHDVHIDVEKRTARPTLSHLFTDRTYRQDLPKPRVRERSASQVTLPPSPLVPFFSFTRTLEGSSLTGPVALLASLFPPNERHMVMCSGELDVLDSRAASPTHHAQDAVEDEDHASGDGEQVEPQGTLKCLQIDLRKFGLDKHGLTGASPPTVLLNPILLVFPSTVVDNLSFFATPAPCIHRLSGYDDIIKGRLQDF</sequence>
<evidence type="ECO:0000313" key="3">
    <source>
        <dbReference type="EMBL" id="PSR93729.1"/>
    </source>
</evidence>
<feature type="domain" description="CASTOR ACT" evidence="2">
    <location>
        <begin position="104"/>
        <end position="166"/>
    </location>
</feature>
<keyword evidence="4" id="KW-1185">Reference proteome</keyword>
<dbReference type="InterPro" id="IPR027795">
    <property type="entry name" value="CASTOR_ACT_dom"/>
</dbReference>
<feature type="region of interest" description="Disordered" evidence="1">
    <location>
        <begin position="227"/>
        <end position="278"/>
    </location>
</feature>
<organism evidence="3 4">
    <name type="scientific">Hermanssonia centrifuga</name>
    <dbReference type="NCBI Taxonomy" id="98765"/>
    <lineage>
        <taxon>Eukaryota</taxon>
        <taxon>Fungi</taxon>
        <taxon>Dikarya</taxon>
        <taxon>Basidiomycota</taxon>
        <taxon>Agaricomycotina</taxon>
        <taxon>Agaricomycetes</taxon>
        <taxon>Polyporales</taxon>
        <taxon>Meruliaceae</taxon>
        <taxon>Hermanssonia</taxon>
    </lineage>
</organism>
<feature type="region of interest" description="Disordered" evidence="1">
    <location>
        <begin position="350"/>
        <end position="417"/>
    </location>
</feature>
<dbReference type="EMBL" id="MLYV02000468">
    <property type="protein sequence ID" value="PSR93729.1"/>
    <property type="molecule type" value="Genomic_DNA"/>
</dbReference>
<dbReference type="InterPro" id="IPR045865">
    <property type="entry name" value="ACT-like_dom_sf"/>
</dbReference>
<dbReference type="GO" id="GO:0046394">
    <property type="term" value="P:carboxylic acid biosynthetic process"/>
    <property type="evidence" value="ECO:0007669"/>
    <property type="project" value="UniProtKB-ARBA"/>
</dbReference>
<dbReference type="AlphaFoldDB" id="A0A2R6PMT9"/>
<proteinExistence type="predicted"/>
<dbReference type="OrthoDB" id="58529at2759"/>
<reference evidence="3 4" key="1">
    <citation type="submission" date="2018-02" db="EMBL/GenBank/DDBJ databases">
        <title>Genome sequence of the basidiomycete white-rot fungus Phlebia centrifuga.</title>
        <authorList>
            <person name="Granchi Z."/>
            <person name="Peng M."/>
            <person name="de Vries R.P."/>
            <person name="Hilden K."/>
            <person name="Makela M.R."/>
            <person name="Grigoriev I."/>
            <person name="Riley R."/>
        </authorList>
    </citation>
    <scope>NUCLEOTIDE SEQUENCE [LARGE SCALE GENOMIC DNA]</scope>
    <source>
        <strain evidence="3 4">FBCC195</strain>
    </source>
</reference>
<dbReference type="Proteomes" id="UP000186601">
    <property type="component" value="Unassembled WGS sequence"/>
</dbReference>
<dbReference type="InterPro" id="IPR051719">
    <property type="entry name" value="CASTOR_mTORC1"/>
</dbReference>
<comment type="caution">
    <text evidence="3">The sequence shown here is derived from an EMBL/GenBank/DDBJ whole genome shotgun (WGS) entry which is preliminary data.</text>
</comment>
<feature type="compositionally biased region" description="Polar residues" evidence="1">
    <location>
        <begin position="247"/>
        <end position="258"/>
    </location>
</feature>
<dbReference type="GO" id="GO:0006520">
    <property type="term" value="P:amino acid metabolic process"/>
    <property type="evidence" value="ECO:0007669"/>
    <property type="project" value="UniProtKB-ARBA"/>
</dbReference>
<dbReference type="SUPFAM" id="SSF55021">
    <property type="entry name" value="ACT-like"/>
    <property type="match status" value="1"/>
</dbReference>
<protein>
    <recommendedName>
        <fullName evidence="2">CASTOR ACT domain-containing protein</fullName>
    </recommendedName>
</protein>
<dbReference type="PANTHER" id="PTHR31131">
    <property type="entry name" value="CHROMOSOME 1, WHOLE GENOME SHOTGUN SEQUENCE"/>
    <property type="match status" value="1"/>
</dbReference>
<dbReference type="Gene3D" id="3.30.2130.10">
    <property type="entry name" value="VC0802-like"/>
    <property type="match status" value="1"/>
</dbReference>
<name>A0A2R6PMT9_9APHY</name>
<dbReference type="PANTHER" id="PTHR31131:SF6">
    <property type="entry name" value="CASTOR ACT DOMAIN-CONTAINING PROTEIN"/>
    <property type="match status" value="1"/>
</dbReference>
<evidence type="ECO:0000259" key="2">
    <source>
        <dbReference type="Pfam" id="PF13840"/>
    </source>
</evidence>
<gene>
    <name evidence="3" type="ORF">PHLCEN_2v4624</name>
</gene>